<dbReference type="HOGENOM" id="CLU_019796_1_2_1"/>
<feature type="domain" description="D-isomer specific 2-hydroxyacid dehydrogenase NAD-binding" evidence="4">
    <location>
        <begin position="114"/>
        <end position="179"/>
    </location>
</feature>
<dbReference type="GO" id="GO:0051287">
    <property type="term" value="F:NAD binding"/>
    <property type="evidence" value="ECO:0007669"/>
    <property type="project" value="InterPro"/>
</dbReference>
<dbReference type="PANTHER" id="PTHR10996:SF179">
    <property type="entry name" value="D-ISOMER SPECIFIC 2-HYDROXYACID DEHYDROGENASE FAMILY PROTEIN-RELATED"/>
    <property type="match status" value="1"/>
</dbReference>
<dbReference type="InterPro" id="IPR006139">
    <property type="entry name" value="D-isomer_2_OHA_DH_cat_dom"/>
</dbReference>
<feature type="domain" description="D-isomer specific 2-hydroxyacid dehydrogenase catalytic" evidence="3">
    <location>
        <begin position="3"/>
        <end position="210"/>
    </location>
</feature>
<proteinExistence type="inferred from homology"/>
<accession>W1NMQ5</accession>
<dbReference type="PROSITE" id="PS00065">
    <property type="entry name" value="D_2_HYDROXYACID_DH_1"/>
    <property type="match status" value="1"/>
</dbReference>
<organism evidence="5 6">
    <name type="scientific">Amborella trichopoda</name>
    <dbReference type="NCBI Taxonomy" id="13333"/>
    <lineage>
        <taxon>Eukaryota</taxon>
        <taxon>Viridiplantae</taxon>
        <taxon>Streptophyta</taxon>
        <taxon>Embryophyta</taxon>
        <taxon>Tracheophyta</taxon>
        <taxon>Spermatophyta</taxon>
        <taxon>Magnoliopsida</taxon>
        <taxon>Amborellales</taxon>
        <taxon>Amborellaceae</taxon>
        <taxon>Amborella</taxon>
    </lineage>
</organism>
<dbReference type="Pfam" id="PF00389">
    <property type="entry name" value="2-Hacid_dh"/>
    <property type="match status" value="1"/>
</dbReference>
<dbReference type="Gramene" id="ERM96560">
    <property type="protein sequence ID" value="ERM96560"/>
    <property type="gene ID" value="AMTR_s00001p00269300"/>
</dbReference>
<dbReference type="InterPro" id="IPR036291">
    <property type="entry name" value="NAD(P)-bd_dom_sf"/>
</dbReference>
<dbReference type="GO" id="GO:0016618">
    <property type="term" value="F:hydroxypyruvate reductase [NAD(P)H] activity"/>
    <property type="evidence" value="ECO:0000318"/>
    <property type="project" value="GO_Central"/>
</dbReference>
<dbReference type="Pfam" id="PF02826">
    <property type="entry name" value="2-Hacid_dh_C"/>
    <property type="match status" value="2"/>
</dbReference>
<dbReference type="OMA" id="TSYKMKL"/>
<dbReference type="AlphaFoldDB" id="W1NMQ5"/>
<evidence type="ECO:0000259" key="3">
    <source>
        <dbReference type="Pfam" id="PF00389"/>
    </source>
</evidence>
<dbReference type="GO" id="GO:0030267">
    <property type="term" value="F:glyoxylate reductase (NADPH) activity"/>
    <property type="evidence" value="ECO:0000318"/>
    <property type="project" value="GO_Central"/>
</dbReference>
<gene>
    <name evidence="5" type="ORF">AMTR_s00001p00269300</name>
</gene>
<dbReference type="eggNOG" id="KOG0069">
    <property type="taxonomic scope" value="Eukaryota"/>
</dbReference>
<dbReference type="STRING" id="13333.W1NMQ5"/>
<evidence type="ECO:0000256" key="1">
    <source>
        <dbReference type="ARBA" id="ARBA00023002"/>
    </source>
</evidence>
<evidence type="ECO:0008006" key="7">
    <source>
        <dbReference type="Google" id="ProtNLM"/>
    </source>
</evidence>
<dbReference type="InterPro" id="IPR050223">
    <property type="entry name" value="D-isomer_2-hydroxyacid_DH"/>
</dbReference>
<dbReference type="InterPro" id="IPR006140">
    <property type="entry name" value="D-isomer_DH_NAD-bd"/>
</dbReference>
<dbReference type="GO" id="GO:0005829">
    <property type="term" value="C:cytosol"/>
    <property type="evidence" value="ECO:0000318"/>
    <property type="project" value="GO_Central"/>
</dbReference>
<evidence type="ECO:0000256" key="2">
    <source>
        <dbReference type="RuleBase" id="RU003719"/>
    </source>
</evidence>
<comment type="similarity">
    <text evidence="2">Belongs to the D-isomer specific 2-hydroxyacid dehydrogenase family.</text>
</comment>
<protein>
    <recommendedName>
        <fullName evidence="7">D-isomer specific 2-hydroxyacid dehydrogenase NAD-binding domain-containing protein</fullName>
    </recommendedName>
</protein>
<name>W1NMQ5_AMBTC</name>
<feature type="domain" description="D-isomer specific 2-hydroxyacid dehydrogenase NAD-binding" evidence="4">
    <location>
        <begin position="27"/>
        <end position="100"/>
    </location>
</feature>
<reference evidence="6" key="1">
    <citation type="journal article" date="2013" name="Science">
        <title>The Amborella genome and the evolution of flowering plants.</title>
        <authorList>
            <consortium name="Amborella Genome Project"/>
        </authorList>
    </citation>
    <scope>NUCLEOTIDE SEQUENCE [LARGE SCALE GENOMIC DNA]</scope>
</reference>
<dbReference type="SUPFAM" id="SSF51735">
    <property type="entry name" value="NAD(P)-binding Rossmann-fold domains"/>
    <property type="match status" value="1"/>
</dbReference>
<keyword evidence="1 2" id="KW-0560">Oxidoreductase</keyword>
<evidence type="ECO:0000259" key="4">
    <source>
        <dbReference type="Pfam" id="PF02826"/>
    </source>
</evidence>
<evidence type="ECO:0000313" key="6">
    <source>
        <dbReference type="Proteomes" id="UP000017836"/>
    </source>
</evidence>
<dbReference type="PANTHER" id="PTHR10996">
    <property type="entry name" value="2-HYDROXYACID DEHYDROGENASE-RELATED"/>
    <property type="match status" value="1"/>
</dbReference>
<keyword evidence="6" id="KW-1185">Reference proteome</keyword>
<dbReference type="FunFam" id="3.40.50.720:FF:001289">
    <property type="entry name" value="Os11g0229100 protein"/>
    <property type="match status" value="1"/>
</dbReference>
<dbReference type="Gene3D" id="3.40.50.720">
    <property type="entry name" value="NAD(P)-binding Rossmann-like Domain"/>
    <property type="match status" value="4"/>
</dbReference>
<dbReference type="InterPro" id="IPR029752">
    <property type="entry name" value="D-isomer_DH_CS1"/>
</dbReference>
<dbReference type="EMBL" id="KI397142">
    <property type="protein sequence ID" value="ERM96560.1"/>
    <property type="molecule type" value="Genomic_DNA"/>
</dbReference>
<sequence>MSVCRRRGVAVGNLGAVFAEEVADYAIGLLLAVLHRIAASDRNVRQGHFCSESHSPFGTKLSGKHVGIVGLGSIGLAIARRLEPFGCTISYHSRTEKPSTPYTYFPDIAIWHMDALLALGKNGVLINVARGAVIDEKEMVRCLVEGELGGAGLDVFENEPHVPHELLLMDNVVLSPHSAIFTSESLLAAEDIVLGNLKAFFSNRPLLSTVE</sequence>
<evidence type="ECO:0000313" key="5">
    <source>
        <dbReference type="EMBL" id="ERM96560.1"/>
    </source>
</evidence>
<dbReference type="Proteomes" id="UP000017836">
    <property type="component" value="Unassembled WGS sequence"/>
</dbReference>